<evidence type="ECO:0000313" key="1">
    <source>
        <dbReference type="EMBL" id="PHJ20641.1"/>
    </source>
</evidence>
<dbReference type="Proteomes" id="UP000221165">
    <property type="component" value="Unassembled WGS sequence"/>
</dbReference>
<organism evidence="1 2">
    <name type="scientific">Cystoisospora suis</name>
    <dbReference type="NCBI Taxonomy" id="483139"/>
    <lineage>
        <taxon>Eukaryota</taxon>
        <taxon>Sar</taxon>
        <taxon>Alveolata</taxon>
        <taxon>Apicomplexa</taxon>
        <taxon>Conoidasida</taxon>
        <taxon>Coccidia</taxon>
        <taxon>Eucoccidiorida</taxon>
        <taxon>Eimeriorina</taxon>
        <taxon>Sarcocystidae</taxon>
        <taxon>Cystoisospora</taxon>
    </lineage>
</organism>
<reference evidence="1 2" key="1">
    <citation type="journal article" date="2017" name="Int. J. Parasitol.">
        <title>The genome of the protozoan parasite Cystoisospora suis and a reverse vaccinology approach to identify vaccine candidates.</title>
        <authorList>
            <person name="Palmieri N."/>
            <person name="Shrestha A."/>
            <person name="Ruttkowski B."/>
            <person name="Beck T."/>
            <person name="Vogl C."/>
            <person name="Tomley F."/>
            <person name="Blake D.P."/>
            <person name="Joachim A."/>
        </authorList>
    </citation>
    <scope>NUCLEOTIDE SEQUENCE [LARGE SCALE GENOMIC DNA]</scope>
    <source>
        <strain evidence="1 2">Wien I</strain>
    </source>
</reference>
<sequence length="108" mass="13056">IDQQEVKQCTESHEKRKPFILNTYRFPQVGRCLRRSPPGKIDDSHHRSLPDLHLARWLAYRDRYSLYRYKPCIRTSTYVNRCKGHPRQVELGWIDLLYSRRACDTQYC</sequence>
<comment type="caution">
    <text evidence="1">The sequence shown here is derived from an EMBL/GenBank/DDBJ whole genome shotgun (WGS) entry which is preliminary data.</text>
</comment>
<dbReference type="EMBL" id="MIGC01002669">
    <property type="protein sequence ID" value="PHJ20641.1"/>
    <property type="molecule type" value="Genomic_DNA"/>
</dbReference>
<protein>
    <submittedName>
        <fullName evidence="1">Uncharacterized protein</fullName>
    </submittedName>
</protein>
<gene>
    <name evidence="1" type="ORF">CSUI_005516</name>
</gene>
<name>A0A2C6K5N8_9APIC</name>
<dbReference type="AlphaFoldDB" id="A0A2C6K5N8"/>
<proteinExistence type="predicted"/>
<feature type="non-terminal residue" evidence="1">
    <location>
        <position position="1"/>
    </location>
</feature>
<keyword evidence="2" id="KW-1185">Reference proteome</keyword>
<dbReference type="GeneID" id="94428903"/>
<accession>A0A2C6K5N8</accession>
<dbReference type="RefSeq" id="XP_067922328.1">
    <property type="nucleotide sequence ID" value="XM_068065692.1"/>
</dbReference>
<dbReference type="VEuPathDB" id="ToxoDB:CSUI_005516"/>
<evidence type="ECO:0000313" key="2">
    <source>
        <dbReference type="Proteomes" id="UP000221165"/>
    </source>
</evidence>